<accession>A0A1S1Q7I8</accession>
<comment type="caution">
    <text evidence="2">The sequence shown here is derived from an EMBL/GenBank/DDBJ whole genome shotgun (WGS) entry which is preliminary data.</text>
</comment>
<feature type="region of interest" description="Disordered" evidence="1">
    <location>
        <begin position="377"/>
        <end position="399"/>
    </location>
</feature>
<feature type="compositionally biased region" description="Low complexity" evidence="1">
    <location>
        <begin position="489"/>
        <end position="502"/>
    </location>
</feature>
<proteinExistence type="predicted"/>
<dbReference type="RefSeq" id="WP_071088901.1">
    <property type="nucleotide sequence ID" value="NZ_MBLM01000149.1"/>
</dbReference>
<feature type="region of interest" description="Disordered" evidence="1">
    <location>
        <begin position="482"/>
        <end position="524"/>
    </location>
</feature>
<name>A0A1S1Q7I8_9ACTN</name>
<reference evidence="3" key="1">
    <citation type="submission" date="2016-07" db="EMBL/GenBank/DDBJ databases">
        <title>Sequence Frankia sp. strain CcI1.17.</title>
        <authorList>
            <person name="Ghodhbane-Gtari F."/>
            <person name="Swanson E."/>
            <person name="Gueddou A."/>
            <person name="Morris K."/>
            <person name="Hezbri K."/>
            <person name="Ktari A."/>
            <person name="Nouioui I."/>
            <person name="Abebe-Akele F."/>
            <person name="Simpson S."/>
            <person name="Thomas K."/>
            <person name="Gtari M."/>
            <person name="Tisa L.S."/>
            <person name="Hurst S."/>
        </authorList>
    </citation>
    <scope>NUCLEOTIDE SEQUENCE [LARGE SCALE GENOMIC DNA]</scope>
    <source>
        <strain evidence="3">Cc1.17</strain>
    </source>
</reference>
<dbReference type="EMBL" id="MBLM01000149">
    <property type="protein sequence ID" value="OHV30833.1"/>
    <property type="molecule type" value="Genomic_DNA"/>
</dbReference>
<keyword evidence="3" id="KW-1185">Reference proteome</keyword>
<dbReference type="AlphaFoldDB" id="A0A1S1Q7I8"/>
<evidence type="ECO:0000256" key="1">
    <source>
        <dbReference type="SAM" id="MobiDB-lite"/>
    </source>
</evidence>
<evidence type="ECO:0000313" key="2">
    <source>
        <dbReference type="EMBL" id="OHV30833.1"/>
    </source>
</evidence>
<gene>
    <name evidence="2" type="ORF">CC117_27325</name>
</gene>
<sequence length="524" mass="53998">MSADPVSAGLVSVVGGRVGGLRGGVSAGAAWREPADILANDISPLPAQTPLVHRLAPFLVNLARAAAPARAVLWTSAASWPVRPSAGWTPLVVRAFGPDGRLHTAATAASAVSAGSAGSAGSAASAWSAGLAGLARRAGRPAGATVQVRDGARLVGMITVACWADDLVAPGLPAGLLERTQDCVALVLREDRLAAALGQQQRREKHLDDRRDRLAHQLAWVCDAERRRLAGWVLAGADGALTDVEGHWLACVAAFDEQRADDPGEGGPEEGDPCAALRRMRAALDVLVDDFRVVVRAVAPVTLRARGTGAALVELTAHLPRPVRFVGDLGRRVGWEVESALYHGAAAALTMMSTAGVVIADAVTAGPVADEPVADEPVADEPVTDDPGGGQRAGPGASTADESVLTVYLRRVDGRLVVRVCDPRPRDLGLVWAGLADDARRMVALGGGVRFEVTADGAAMVELWLAERFLGAGFAVGAGPGAPGPAPTPAGAQIGTVPMISVPTPPTPRPTRMVPPTEPSRLRR</sequence>
<dbReference type="Proteomes" id="UP000179627">
    <property type="component" value="Unassembled WGS sequence"/>
</dbReference>
<organism evidence="2 3">
    <name type="scientific">Parafrankia colletiae</name>
    <dbReference type="NCBI Taxonomy" id="573497"/>
    <lineage>
        <taxon>Bacteria</taxon>
        <taxon>Bacillati</taxon>
        <taxon>Actinomycetota</taxon>
        <taxon>Actinomycetes</taxon>
        <taxon>Frankiales</taxon>
        <taxon>Frankiaceae</taxon>
        <taxon>Parafrankia</taxon>
    </lineage>
</organism>
<evidence type="ECO:0000313" key="3">
    <source>
        <dbReference type="Proteomes" id="UP000179627"/>
    </source>
</evidence>
<protein>
    <submittedName>
        <fullName evidence="2">Uncharacterized protein</fullName>
    </submittedName>
</protein>